<evidence type="ECO:0000256" key="3">
    <source>
        <dbReference type="ARBA" id="ARBA00023163"/>
    </source>
</evidence>
<evidence type="ECO:0000313" key="6">
    <source>
        <dbReference type="EMBL" id="NEK17131.1"/>
    </source>
</evidence>
<dbReference type="PRINTS" id="PR00455">
    <property type="entry name" value="HTHTETR"/>
</dbReference>
<evidence type="ECO:0000256" key="4">
    <source>
        <dbReference type="PROSITE-ProRule" id="PRU00335"/>
    </source>
</evidence>
<sequence length="187" mass="20578">MSANAKEAILAAGKLSAQAHGYGGLNMRDLAAEVGIKAASIYYHFPNKADLAAAIAVRYWQDTKAWLDEVASRNSDPKESLREYPETFRMSLENGNRLCLGSFLGAEYDDLPEHVRKEVQTFADVNVAWLNDRLIEAELVTAKEAEERARAIFAAIVGAQLLARSRSDISIFDSTIKSYRGAGLLPK</sequence>
<comment type="caution">
    <text evidence="6">The sequence shown here is derived from an EMBL/GenBank/DDBJ whole genome shotgun (WGS) entry which is preliminary data.</text>
</comment>
<dbReference type="InterPro" id="IPR036271">
    <property type="entry name" value="Tet_transcr_reg_TetR-rel_C_sf"/>
</dbReference>
<evidence type="ECO:0000259" key="5">
    <source>
        <dbReference type="PROSITE" id="PS50977"/>
    </source>
</evidence>
<keyword evidence="3" id="KW-0804">Transcription</keyword>
<dbReference type="SUPFAM" id="SSF48498">
    <property type="entry name" value="Tetracyclin repressor-like, C-terminal domain"/>
    <property type="match status" value="1"/>
</dbReference>
<dbReference type="EMBL" id="WUFV01000012">
    <property type="protein sequence ID" value="NEK17131.1"/>
    <property type="molecule type" value="Genomic_DNA"/>
</dbReference>
<reference evidence="6 7" key="1">
    <citation type="submission" date="2019-12" db="EMBL/GenBank/DDBJ databases">
        <title>Rhizobium genotypes associated with high levels of biological nitrogen fixation by grain legumes in a temperate-maritime cropping system.</title>
        <authorList>
            <person name="Maluk M."/>
            <person name="Francesc Ferrando Molina F."/>
            <person name="Lopez Del Egido L."/>
            <person name="Lafos M."/>
            <person name="Langarica-Fuentes A."/>
            <person name="Gebre Yohannes G."/>
            <person name="Young M.W."/>
            <person name="Martin P."/>
            <person name="Gantlett R."/>
            <person name="Kenicer G."/>
            <person name="Hawes C."/>
            <person name="Begg G.S."/>
            <person name="Quilliam R.S."/>
            <person name="Squire G.R."/>
            <person name="Poole P.S."/>
            <person name="Young P.W."/>
            <person name="Iannetta P.M."/>
            <person name="James E.K."/>
        </authorList>
    </citation>
    <scope>NUCLEOTIDE SEQUENCE [LARGE SCALE GENOMIC DNA]</scope>
    <source>
        <strain evidence="6 7">JHI54</strain>
    </source>
</reference>
<dbReference type="PANTHER" id="PTHR47506:SF1">
    <property type="entry name" value="HTH-TYPE TRANSCRIPTIONAL REGULATOR YJDC"/>
    <property type="match status" value="1"/>
</dbReference>
<dbReference type="PANTHER" id="PTHR47506">
    <property type="entry name" value="TRANSCRIPTIONAL REGULATORY PROTEIN"/>
    <property type="match status" value="1"/>
</dbReference>
<protein>
    <submittedName>
        <fullName evidence="6">TetR family transcriptional regulator</fullName>
    </submittedName>
</protein>
<gene>
    <name evidence="6" type="ORF">GR257_20005</name>
</gene>
<proteinExistence type="predicted"/>
<accession>A0A7K3VLW3</accession>
<evidence type="ECO:0000256" key="1">
    <source>
        <dbReference type="ARBA" id="ARBA00023015"/>
    </source>
</evidence>
<keyword evidence="1" id="KW-0805">Transcription regulation</keyword>
<evidence type="ECO:0000256" key="2">
    <source>
        <dbReference type="ARBA" id="ARBA00023125"/>
    </source>
</evidence>
<evidence type="ECO:0000313" key="7">
    <source>
        <dbReference type="Proteomes" id="UP000471705"/>
    </source>
</evidence>
<feature type="DNA-binding region" description="H-T-H motif" evidence="4">
    <location>
        <begin position="26"/>
        <end position="45"/>
    </location>
</feature>
<organism evidence="6 7">
    <name type="scientific">Rhizobium leguminosarum</name>
    <dbReference type="NCBI Taxonomy" id="384"/>
    <lineage>
        <taxon>Bacteria</taxon>
        <taxon>Pseudomonadati</taxon>
        <taxon>Pseudomonadota</taxon>
        <taxon>Alphaproteobacteria</taxon>
        <taxon>Hyphomicrobiales</taxon>
        <taxon>Rhizobiaceae</taxon>
        <taxon>Rhizobium/Agrobacterium group</taxon>
        <taxon>Rhizobium</taxon>
    </lineage>
</organism>
<name>A0A7K3VLW3_RHILE</name>
<dbReference type="RefSeq" id="WP_164047832.1">
    <property type="nucleotide sequence ID" value="NZ_WUFV01000012.1"/>
</dbReference>
<feature type="domain" description="HTH tetR-type" evidence="5">
    <location>
        <begin position="3"/>
        <end position="63"/>
    </location>
</feature>
<keyword evidence="2 4" id="KW-0238">DNA-binding</keyword>
<dbReference type="PROSITE" id="PS50977">
    <property type="entry name" value="HTH_TETR_2"/>
    <property type="match status" value="1"/>
</dbReference>
<dbReference type="GO" id="GO:0003677">
    <property type="term" value="F:DNA binding"/>
    <property type="evidence" value="ECO:0007669"/>
    <property type="project" value="UniProtKB-UniRule"/>
</dbReference>
<dbReference type="Pfam" id="PF00440">
    <property type="entry name" value="TetR_N"/>
    <property type="match status" value="1"/>
</dbReference>
<dbReference type="AlphaFoldDB" id="A0A7K3VLW3"/>
<dbReference type="SUPFAM" id="SSF46689">
    <property type="entry name" value="Homeodomain-like"/>
    <property type="match status" value="1"/>
</dbReference>
<dbReference type="Proteomes" id="UP000471705">
    <property type="component" value="Unassembled WGS sequence"/>
</dbReference>
<dbReference type="InterPro" id="IPR001647">
    <property type="entry name" value="HTH_TetR"/>
</dbReference>
<dbReference type="Gene3D" id="1.10.357.10">
    <property type="entry name" value="Tetracycline Repressor, domain 2"/>
    <property type="match status" value="1"/>
</dbReference>
<dbReference type="InterPro" id="IPR009057">
    <property type="entry name" value="Homeodomain-like_sf"/>
</dbReference>